<dbReference type="Proteomes" id="UP000694050">
    <property type="component" value="Unassembled WGS sequence"/>
</dbReference>
<comment type="caution">
    <text evidence="2">The sequence shown here is derived from an EMBL/GenBank/DDBJ whole genome shotgun (WGS) entry which is preliminary data.</text>
</comment>
<dbReference type="AlphaFoldDB" id="A0A8J5NU37"/>
<protein>
    <submittedName>
        <fullName evidence="2">Uncharacterized protein</fullName>
    </submittedName>
</protein>
<organism evidence="2 3">
    <name type="scientific">Fusarium oxysporum f. sp. rapae</name>
    <dbReference type="NCBI Taxonomy" id="485398"/>
    <lineage>
        <taxon>Eukaryota</taxon>
        <taxon>Fungi</taxon>
        <taxon>Dikarya</taxon>
        <taxon>Ascomycota</taxon>
        <taxon>Pezizomycotina</taxon>
        <taxon>Sordariomycetes</taxon>
        <taxon>Hypocreomycetidae</taxon>
        <taxon>Hypocreales</taxon>
        <taxon>Nectriaceae</taxon>
        <taxon>Fusarium</taxon>
        <taxon>Fusarium oxysporum species complex</taxon>
    </lineage>
</organism>
<evidence type="ECO:0000313" key="2">
    <source>
        <dbReference type="EMBL" id="KAG7407037.1"/>
    </source>
</evidence>
<dbReference type="EMBL" id="JAELUQ010000010">
    <property type="protein sequence ID" value="KAG7407037.1"/>
    <property type="molecule type" value="Genomic_DNA"/>
</dbReference>
<feature type="region of interest" description="Disordered" evidence="1">
    <location>
        <begin position="35"/>
        <end position="58"/>
    </location>
</feature>
<proteinExistence type="predicted"/>
<reference evidence="2" key="1">
    <citation type="submission" date="2021-04" db="EMBL/GenBank/DDBJ databases">
        <title>First draft genome resource for Brassicaceae pathogens Fusarium oxysporum f. sp. raphani and Fusarium oxysporum f. sp. rapae.</title>
        <authorList>
            <person name="Asai S."/>
        </authorList>
    </citation>
    <scope>NUCLEOTIDE SEQUENCE</scope>
    <source>
        <strain evidence="2">Tf1208</strain>
    </source>
</reference>
<accession>A0A8J5NU37</accession>
<name>A0A8J5NU37_FUSOX</name>
<sequence length="76" mass="8242">MGINVTLEAAAKLLELQVKDLETFDETMREPVRAYGIPTDAGHEKTGDSAPSGLSGSSDLMGQFQLLARFEDDKDL</sequence>
<evidence type="ECO:0000313" key="3">
    <source>
        <dbReference type="Proteomes" id="UP000694050"/>
    </source>
</evidence>
<evidence type="ECO:0000256" key="1">
    <source>
        <dbReference type="SAM" id="MobiDB-lite"/>
    </source>
</evidence>
<gene>
    <name evidence="2" type="ORF">Forpe1208_v012812</name>
</gene>